<dbReference type="AlphaFoldDB" id="A0A163K690"/>
<evidence type="ECO:0000313" key="2">
    <source>
        <dbReference type="EMBL" id="SAM04603.1"/>
    </source>
</evidence>
<dbReference type="EMBL" id="LT554414">
    <property type="protein sequence ID" value="SAM04603.1"/>
    <property type="molecule type" value="Genomic_DNA"/>
</dbReference>
<feature type="region of interest" description="Disordered" evidence="1">
    <location>
        <begin position="78"/>
        <end position="104"/>
    </location>
</feature>
<sequence>MTRASSILGPYQKELWIIVPYPMVVLLDSDSLAWLQKSESVVSLGLHDMDLRRLQRTQEQLSGFLDWMMPGTHGARVERAQKEKWTSQKSNKSNSSGISAPWFKFDPRNRYNSHLDGFK</sequence>
<dbReference type="Proteomes" id="UP000078561">
    <property type="component" value="Unassembled WGS sequence"/>
</dbReference>
<dbReference type="InParanoid" id="A0A163K690"/>
<feature type="compositionally biased region" description="Polar residues" evidence="1">
    <location>
        <begin position="87"/>
        <end position="98"/>
    </location>
</feature>
<evidence type="ECO:0000256" key="1">
    <source>
        <dbReference type="SAM" id="MobiDB-lite"/>
    </source>
</evidence>
<reference evidence="2" key="1">
    <citation type="submission" date="2016-04" db="EMBL/GenBank/DDBJ databases">
        <authorList>
            <person name="Evans L.H."/>
            <person name="Alamgir A."/>
            <person name="Owens N."/>
            <person name="Weber N.D."/>
            <person name="Virtaneva K."/>
            <person name="Barbian K."/>
            <person name="Babar A."/>
            <person name="Rosenke K."/>
        </authorList>
    </citation>
    <scope>NUCLEOTIDE SEQUENCE [LARGE SCALE GENOMIC DNA]</scope>
    <source>
        <strain evidence="2">CBS 101.48</strain>
    </source>
</reference>
<keyword evidence="3" id="KW-1185">Reference proteome</keyword>
<organism evidence="2">
    <name type="scientific">Absidia glauca</name>
    <name type="common">Pin mould</name>
    <dbReference type="NCBI Taxonomy" id="4829"/>
    <lineage>
        <taxon>Eukaryota</taxon>
        <taxon>Fungi</taxon>
        <taxon>Fungi incertae sedis</taxon>
        <taxon>Mucoromycota</taxon>
        <taxon>Mucoromycotina</taxon>
        <taxon>Mucoromycetes</taxon>
        <taxon>Mucorales</taxon>
        <taxon>Cunninghamellaceae</taxon>
        <taxon>Absidia</taxon>
    </lineage>
</organism>
<evidence type="ECO:0000313" key="3">
    <source>
        <dbReference type="Proteomes" id="UP000078561"/>
    </source>
</evidence>
<gene>
    <name evidence="2" type="primary">ABSGL_10469.1 scaffold 12026</name>
</gene>
<accession>A0A163K690</accession>
<name>A0A163K690_ABSGL</name>
<protein>
    <submittedName>
        <fullName evidence="2">Uncharacterized protein</fullName>
    </submittedName>
</protein>
<proteinExistence type="predicted"/>